<proteinExistence type="predicted"/>
<dbReference type="SUPFAM" id="SSF49899">
    <property type="entry name" value="Concanavalin A-like lectins/glucanases"/>
    <property type="match status" value="1"/>
</dbReference>
<dbReference type="InterPro" id="IPR013320">
    <property type="entry name" value="ConA-like_dom_sf"/>
</dbReference>
<evidence type="ECO:0000313" key="1">
    <source>
        <dbReference type="EMBL" id="SNS58447.1"/>
    </source>
</evidence>
<evidence type="ECO:0000313" key="2">
    <source>
        <dbReference type="Proteomes" id="UP000198327"/>
    </source>
</evidence>
<dbReference type="GO" id="GO:0030246">
    <property type="term" value="F:carbohydrate binding"/>
    <property type="evidence" value="ECO:0007669"/>
    <property type="project" value="UniProtKB-KW"/>
</dbReference>
<dbReference type="Proteomes" id="UP000198327">
    <property type="component" value="Unassembled WGS sequence"/>
</dbReference>
<gene>
    <name evidence="1" type="ORF">SAMN05421642_103385</name>
</gene>
<dbReference type="Gene3D" id="2.60.120.200">
    <property type="match status" value="1"/>
</dbReference>
<reference evidence="2" key="1">
    <citation type="submission" date="2017-06" db="EMBL/GenBank/DDBJ databases">
        <authorList>
            <person name="Varghese N."/>
            <person name="Submissions S."/>
        </authorList>
    </citation>
    <scope>NUCLEOTIDE SEQUENCE [LARGE SCALE GENOMIC DNA]</scope>
    <source>
        <strain evidence="2">JCM 23211</strain>
    </source>
</reference>
<organism evidence="1 2">
    <name type="scientific">Rhodococcoides kyotonense</name>
    <dbReference type="NCBI Taxonomy" id="398843"/>
    <lineage>
        <taxon>Bacteria</taxon>
        <taxon>Bacillati</taxon>
        <taxon>Actinomycetota</taxon>
        <taxon>Actinomycetes</taxon>
        <taxon>Mycobacteriales</taxon>
        <taxon>Nocardiaceae</taxon>
        <taxon>Rhodococcoides</taxon>
    </lineage>
</organism>
<keyword evidence="1" id="KW-0430">Lectin</keyword>
<accession>A0A239FNL4</accession>
<dbReference type="AlphaFoldDB" id="A0A239FNL4"/>
<name>A0A239FNL4_9NOCA</name>
<sequence>MLRLDGVEPSDLRVGQTPVVALAVGSVLVWQRDPGSAPVTVAAVPVIVTVKVPAPVVASGGSVTVQVAPVVASLVVPVPVPSIPRSVQAVPVSAAVVVPAPAVAVGAPSTPVTVQAVPVSASVVVPAPVVAIFPTPVSAFAFGEQSGSTAASKVGSYTLTAATPSNAWGGGAAVGPFSGALGANTTLASWSLTFDVVVTTRPTSGDFSSMVHIGFPVDYYFEINSAGIFDVFLGGATAFEAPAALVNGTKYALAVTKTGTTLVIYVNGVAVLTNTAIGSTNAANFSNVANVIADGFSGSIDNLRLFASALTAAQAANVAAVPV</sequence>
<dbReference type="RefSeq" id="WP_089244566.1">
    <property type="nucleotide sequence ID" value="NZ_FZOW01000003.1"/>
</dbReference>
<dbReference type="EMBL" id="FZOW01000003">
    <property type="protein sequence ID" value="SNS58447.1"/>
    <property type="molecule type" value="Genomic_DNA"/>
</dbReference>
<keyword evidence="2" id="KW-1185">Reference proteome</keyword>
<dbReference type="Pfam" id="PF13385">
    <property type="entry name" value="Laminin_G_3"/>
    <property type="match status" value="1"/>
</dbReference>
<protein>
    <submittedName>
        <fullName evidence="1">Concanavalin A-like lectin/glucanases superfamily protein</fullName>
    </submittedName>
</protein>